<dbReference type="CDD" id="cd02440">
    <property type="entry name" value="AdoMet_MTases"/>
    <property type="match status" value="1"/>
</dbReference>
<accession>A0A3A8EIP0</accession>
<name>A0A3A8EIP0_9GAMM</name>
<gene>
    <name evidence="5" type="ORF">D7V32_13405</name>
</gene>
<dbReference type="AlphaFoldDB" id="A0A3A8EIP0"/>
<dbReference type="Proteomes" id="UP000282388">
    <property type="component" value="Unassembled WGS sequence"/>
</dbReference>
<dbReference type="EMBL" id="RAXV01000032">
    <property type="protein sequence ID" value="RKG29844.1"/>
    <property type="molecule type" value="Genomic_DNA"/>
</dbReference>
<comment type="similarity">
    <text evidence="1">Belongs to the methyltransferase superfamily.</text>
</comment>
<dbReference type="InterPro" id="IPR051052">
    <property type="entry name" value="Diverse_substrate_MTase"/>
</dbReference>
<sequence>MKDLFSDNSALYQQARPSYSAEIIEQILNYVPEKGLAWDCGAGSGQFTSWLAPDFQQVLATDLSAAQLAQAPQVSNVRYLQAAAEESGLPDCSADLVTVAQAIHWFDFDTFYAEVKRVLKPQGCLAVIGYGLIEAEDPQLQQLIQHLYKNTLNGYWDAERRYIDECYQSIPFPFEELSVSDVQLNYCWSGRQLLDYFQTWSGLKHYIHLTGGNPLADLSAFFQRMPEQQYQVQFPVLLRIGR</sequence>
<proteinExistence type="inferred from homology"/>
<evidence type="ECO:0000256" key="3">
    <source>
        <dbReference type="ARBA" id="ARBA00022679"/>
    </source>
</evidence>
<dbReference type="GO" id="GO:0008757">
    <property type="term" value="F:S-adenosylmethionine-dependent methyltransferase activity"/>
    <property type="evidence" value="ECO:0007669"/>
    <property type="project" value="InterPro"/>
</dbReference>
<dbReference type="Pfam" id="PF08241">
    <property type="entry name" value="Methyltransf_11"/>
    <property type="match status" value="1"/>
</dbReference>
<dbReference type="SUPFAM" id="SSF53335">
    <property type="entry name" value="S-adenosyl-L-methionine-dependent methyltransferases"/>
    <property type="match status" value="1"/>
</dbReference>
<dbReference type="OrthoDB" id="9797252at2"/>
<evidence type="ECO:0000259" key="4">
    <source>
        <dbReference type="Pfam" id="PF08241"/>
    </source>
</evidence>
<organism evidence="5 6">
    <name type="scientific">Acinetobacter tianfuensis</name>
    <dbReference type="NCBI Taxonomy" id="2419603"/>
    <lineage>
        <taxon>Bacteria</taxon>
        <taxon>Pseudomonadati</taxon>
        <taxon>Pseudomonadota</taxon>
        <taxon>Gammaproteobacteria</taxon>
        <taxon>Moraxellales</taxon>
        <taxon>Moraxellaceae</taxon>
        <taxon>Acinetobacter</taxon>
    </lineage>
</organism>
<evidence type="ECO:0000313" key="5">
    <source>
        <dbReference type="EMBL" id="RKG29844.1"/>
    </source>
</evidence>
<keyword evidence="3 5" id="KW-0808">Transferase</keyword>
<dbReference type="InterPro" id="IPR013216">
    <property type="entry name" value="Methyltransf_11"/>
</dbReference>
<keyword evidence="2 5" id="KW-0489">Methyltransferase</keyword>
<dbReference type="InterPro" id="IPR029063">
    <property type="entry name" value="SAM-dependent_MTases_sf"/>
</dbReference>
<evidence type="ECO:0000256" key="1">
    <source>
        <dbReference type="ARBA" id="ARBA00008361"/>
    </source>
</evidence>
<dbReference type="PANTHER" id="PTHR44942:SF4">
    <property type="entry name" value="METHYLTRANSFERASE TYPE 11 DOMAIN-CONTAINING PROTEIN"/>
    <property type="match status" value="1"/>
</dbReference>
<dbReference type="RefSeq" id="WP_120403352.1">
    <property type="nucleotide sequence ID" value="NZ_RAXV01000032.1"/>
</dbReference>
<reference evidence="5 6" key="1">
    <citation type="submission" date="2018-09" db="EMBL/GenBank/DDBJ databases">
        <title>The draft genome of Acinetobacter spp. strains.</title>
        <authorList>
            <person name="Qin J."/>
            <person name="Feng Y."/>
            <person name="Zong Z."/>
        </authorList>
    </citation>
    <scope>NUCLEOTIDE SEQUENCE [LARGE SCALE GENOMIC DNA]</scope>
    <source>
        <strain evidence="5 6">WCHAc060012</strain>
    </source>
</reference>
<protein>
    <submittedName>
        <fullName evidence="5">SAM-dependent methyltransferase</fullName>
    </submittedName>
</protein>
<evidence type="ECO:0000256" key="2">
    <source>
        <dbReference type="ARBA" id="ARBA00022603"/>
    </source>
</evidence>
<evidence type="ECO:0000313" key="6">
    <source>
        <dbReference type="Proteomes" id="UP000282388"/>
    </source>
</evidence>
<comment type="caution">
    <text evidence="5">The sequence shown here is derived from an EMBL/GenBank/DDBJ whole genome shotgun (WGS) entry which is preliminary data.</text>
</comment>
<dbReference type="GO" id="GO:0032259">
    <property type="term" value="P:methylation"/>
    <property type="evidence" value="ECO:0007669"/>
    <property type="project" value="UniProtKB-KW"/>
</dbReference>
<dbReference type="Gene3D" id="3.40.50.150">
    <property type="entry name" value="Vaccinia Virus protein VP39"/>
    <property type="match status" value="1"/>
</dbReference>
<keyword evidence="6" id="KW-1185">Reference proteome</keyword>
<feature type="domain" description="Methyltransferase type 11" evidence="4">
    <location>
        <begin position="39"/>
        <end position="126"/>
    </location>
</feature>
<dbReference type="PANTHER" id="PTHR44942">
    <property type="entry name" value="METHYLTRANSF_11 DOMAIN-CONTAINING PROTEIN"/>
    <property type="match status" value="1"/>
</dbReference>